<dbReference type="AlphaFoldDB" id="A0AA36G182"/>
<organism evidence="2 3">
    <name type="scientific">Mesorhabditis spiculigera</name>
    <dbReference type="NCBI Taxonomy" id="96644"/>
    <lineage>
        <taxon>Eukaryota</taxon>
        <taxon>Metazoa</taxon>
        <taxon>Ecdysozoa</taxon>
        <taxon>Nematoda</taxon>
        <taxon>Chromadorea</taxon>
        <taxon>Rhabditida</taxon>
        <taxon>Rhabditina</taxon>
        <taxon>Rhabditomorpha</taxon>
        <taxon>Rhabditoidea</taxon>
        <taxon>Rhabditidae</taxon>
        <taxon>Mesorhabditinae</taxon>
        <taxon>Mesorhabditis</taxon>
    </lineage>
</organism>
<feature type="compositionally biased region" description="Low complexity" evidence="1">
    <location>
        <begin position="1"/>
        <end position="10"/>
    </location>
</feature>
<feature type="region of interest" description="Disordered" evidence="1">
    <location>
        <begin position="1"/>
        <end position="25"/>
    </location>
</feature>
<dbReference type="EMBL" id="CATQJA010002035">
    <property type="protein sequence ID" value="CAJ0569472.1"/>
    <property type="molecule type" value="Genomic_DNA"/>
</dbReference>
<accession>A0AA36G182</accession>
<feature type="region of interest" description="Disordered" evidence="1">
    <location>
        <begin position="65"/>
        <end position="107"/>
    </location>
</feature>
<protein>
    <submittedName>
        <fullName evidence="2">Uncharacterized protein</fullName>
    </submittedName>
</protein>
<comment type="caution">
    <text evidence="2">The sequence shown here is derived from an EMBL/GenBank/DDBJ whole genome shotgun (WGS) entry which is preliminary data.</text>
</comment>
<dbReference type="Proteomes" id="UP001177023">
    <property type="component" value="Unassembled WGS sequence"/>
</dbReference>
<proteinExistence type="predicted"/>
<keyword evidence="3" id="KW-1185">Reference proteome</keyword>
<sequence length="107" mass="11704">MASSTNSNNPPKSPRKFAKRSSEADGEIEDILKLLCSDLKNSDQRVPSQFHFAKTAAAVQVSQAEEAKSVQNVPDSPSKRTPKKMPKIFPSRRTPSKSPARQPGAKK</sequence>
<gene>
    <name evidence="2" type="ORF">MSPICULIGERA_LOCUS7951</name>
</gene>
<reference evidence="2" key="1">
    <citation type="submission" date="2023-06" db="EMBL/GenBank/DDBJ databases">
        <authorList>
            <person name="Delattre M."/>
        </authorList>
    </citation>
    <scope>NUCLEOTIDE SEQUENCE</scope>
    <source>
        <strain evidence="2">AF72</strain>
    </source>
</reference>
<evidence type="ECO:0000313" key="2">
    <source>
        <dbReference type="EMBL" id="CAJ0569472.1"/>
    </source>
</evidence>
<evidence type="ECO:0000256" key="1">
    <source>
        <dbReference type="SAM" id="MobiDB-lite"/>
    </source>
</evidence>
<evidence type="ECO:0000313" key="3">
    <source>
        <dbReference type="Proteomes" id="UP001177023"/>
    </source>
</evidence>
<feature type="non-terminal residue" evidence="2">
    <location>
        <position position="107"/>
    </location>
</feature>
<name>A0AA36G182_9BILA</name>